<dbReference type="SUPFAM" id="SSF56801">
    <property type="entry name" value="Acetyl-CoA synthetase-like"/>
    <property type="match status" value="2"/>
</dbReference>
<evidence type="ECO:0000313" key="6">
    <source>
        <dbReference type="EMBL" id="MFI1966267.1"/>
    </source>
</evidence>
<dbReference type="Gene3D" id="3.30.559.10">
    <property type="entry name" value="Chloramphenicol acetyltransferase-like domain"/>
    <property type="match status" value="2"/>
</dbReference>
<feature type="region of interest" description="Disordered" evidence="4">
    <location>
        <begin position="1190"/>
        <end position="1215"/>
    </location>
</feature>
<feature type="compositionally biased region" description="Low complexity" evidence="4">
    <location>
        <begin position="1555"/>
        <end position="1586"/>
    </location>
</feature>
<dbReference type="Gene3D" id="3.30.300.30">
    <property type="match status" value="2"/>
</dbReference>
<dbReference type="InterPro" id="IPR025110">
    <property type="entry name" value="AMP-bd_C"/>
</dbReference>
<protein>
    <submittedName>
        <fullName evidence="6">Condensation domain-containing protein</fullName>
    </submittedName>
</protein>
<feature type="region of interest" description="Disordered" evidence="4">
    <location>
        <begin position="1543"/>
        <end position="1586"/>
    </location>
</feature>
<evidence type="ECO:0000259" key="5">
    <source>
        <dbReference type="PROSITE" id="PS50075"/>
    </source>
</evidence>
<dbReference type="PANTHER" id="PTHR45527:SF1">
    <property type="entry name" value="FATTY ACID SYNTHASE"/>
    <property type="match status" value="1"/>
</dbReference>
<dbReference type="SUPFAM" id="SSF47336">
    <property type="entry name" value="ACP-like"/>
    <property type="match status" value="2"/>
</dbReference>
<dbReference type="Gene3D" id="1.10.1200.10">
    <property type="entry name" value="ACP-like"/>
    <property type="match status" value="2"/>
</dbReference>
<evidence type="ECO:0000256" key="1">
    <source>
        <dbReference type="ARBA" id="ARBA00001957"/>
    </source>
</evidence>
<comment type="cofactor">
    <cofactor evidence="1">
        <name>pantetheine 4'-phosphate</name>
        <dbReference type="ChEBI" id="CHEBI:47942"/>
    </cofactor>
</comment>
<dbReference type="InterPro" id="IPR009081">
    <property type="entry name" value="PP-bd_ACP"/>
</dbReference>
<dbReference type="InterPro" id="IPR000873">
    <property type="entry name" value="AMP-dep_synth/lig_dom"/>
</dbReference>
<dbReference type="Gene3D" id="3.40.50.12780">
    <property type="entry name" value="N-terminal domain of ligase-like"/>
    <property type="match status" value="2"/>
</dbReference>
<dbReference type="RefSeq" id="WP_157859233.1">
    <property type="nucleotide sequence ID" value="NZ_JBIRWE010000008.1"/>
</dbReference>
<evidence type="ECO:0000256" key="3">
    <source>
        <dbReference type="ARBA" id="ARBA00022553"/>
    </source>
</evidence>
<keyword evidence="2" id="KW-0596">Phosphopantetheine</keyword>
<comment type="caution">
    <text evidence="6">The sequence shown here is derived from an EMBL/GenBank/DDBJ whole genome shotgun (WGS) entry which is preliminary data.</text>
</comment>
<feature type="compositionally biased region" description="Pro residues" evidence="4">
    <location>
        <begin position="1058"/>
        <end position="1067"/>
    </location>
</feature>
<dbReference type="InterPro" id="IPR042099">
    <property type="entry name" value="ANL_N_sf"/>
</dbReference>
<sequence length="2105" mass="219729">MRDPVSASPVLDMVTATATAHPGATAVVQGERSLTYRELAAAVPRFAEALGRTGASPGTHVLLALDNRPEFAVAYFATAEAGCTVEAIDPDQPEEVLRRRLAESRPAVVVTSAGHPVAALADCPVLAVDGPLPRTPPGTPHPPSGADGPWVTALSSGSTGEPKRVLRTQAHQVAEAGNTTATAGITAEDVLLCPVPLFHALGQFCCLLAAVRSGATLVLPDRSAGASSVDAVVRALARHRVTLLIAVPQLFDALADLPAETPVELGAVRLCLSGSNFLDPAVARRFEARFGLPVRQTYGSTEAGSVCWDVGGEPSPGTVGRPLEGTRVQVVDESGAPLPPGATGEIVVSGRAVVNDPGSGHHRTGDLGSLDAHGRLTVVGRSRVLIDTGGHKVNPVEVERVLADHPLVADAGVAGVPLPGRGALLVAAVRLRDGARAEPAELLAHCARRLPSHAVPRRVRVVAEVPRTPLGKVRRAALAALLADERGEMEPGVRERLAALPPERRHAAVRDHLCRSVAEVVGTTPGAVDPGAPARAAGVDSLAALRLRMAVHRELGVRLPLPSILGPRALLELAHEVGERLDGPGADSDPVPQGPVEGRFPLAPNQLSLWHAEQLDLGGSAYVVAFAARLVGGCDAEALRRAWTTLAHRHPALRTAFPLRDGSPVQHVAAEARVDFAVVPVPPAWEHTHREDLVRSAFEPFDLTARPPLRVRLYTGPPGGPVLVVSQHHLITDYWSMIIMLRELAVLYAAESTGGEAYLPAPANAYSDFAAWSLTRAGTPLGAEGLAHWVRQLTPPPPPADLPTDRPRPVVRGQRGAALRADLPRARVAAVRACARANGTTPFAVLLAVFHVLLHACTGRADSAVGVNTANRERPEFADVLGYFANPVVHRVRLSADQSFSALLDSVTETLLAGLEHGDVTFESLLGPVGVPRDRGRAPLVEVGFGQNTAHDPALGEVGELLSADRDGVRVPLGQLTLETVALGRTGAVYDLAGAVFEGDDSISITWEYDADLFTRATVSRWAARFEALVDTLLAAPDAELGTLPAPGAESAARSAPAPGPGRPAPARPREPVTDRVRRWAEADPAAPAVIDGADTATYGEIDRAAGVVAAALVAHPGLAPSAVVAVRAERPADLAAACLGVQRAGLVCAPLIEGDDSVVAAELSGLRVSALVDMAGSAAVPETPVVRPDAGVPRVGAPPAPTAERPADPRSPALVVRTSGTTGSARPMVLTHRALAGAVREGERGGGERGEVLIARGPADRLAVDLLTTLAAGNAAVPLAPAARLAALARGRVAVSAAVTPTELGDLLSRLEEHGGTLAVRTLVVGGETLGSDLVRRWRSHAPGGRLVHAYGGIEWGPAVSEEEVPADHLAGAAEPVTGIVSVGRPPAGSLLCVVDPWGRACPAGVPGEICVGAEEASAPVGAVREAPALPHPLLPDARVRRTGDAGMVLEDGRLVVLGRVAEIHSEDGYHRAPARVERVLRGHPAVRAATVVPGGGACGPTAVVETNGSVSESGLMDRLRHEIPAHLLPERLLLRARLPRTPDGKAARTSPMPAASGAEAPAPAEDPTAEEPAAAAPTAEDTTAEGMTEVEAALASVWREVLGIDRIGLDDDYYALGGDSVQAVRIATKAAERGLQVTRRHLFTHPTIRSLARVTTSAAGATAVSTSFARRRAIPPTPVQRWFFELELPDPGHWNQSVALRVPHSLPSEALRDAIRAVADHHGVLRHRFRKRETGWEQVGDPTAQTVDLEDVAAHGDEAVSAAIGRARRAVDLAAGPLLRATLIQDGADRRLLVLTAHHLVVDVLSWAVLLDDLRLACAHRAAGEPVRLPPVPVAYDQWARSLRSHADALARRADLTAWQDSPGTALRPPPTTYESGTRVIGRTLDPARTGALLNGLRAKGAHPADAVLAAAAGAVAADLGCRAVRAVVELHGREEAVDGGDVSRTVGWFTALAPVLVDAAADAEPRKVLDSARAARSRAGLEHGLLRYGTSDTAVRARLAGADRPWVSVNYLGELGSVFTGARDRGEDGLVEVPLPDRGDRGPGNPRPFHWEFSAYTKGGELTLRLAYAGDEGRAVRLLDTARAYLHALAGALGTTERKGSR</sequence>
<dbReference type="InterPro" id="IPR020806">
    <property type="entry name" value="PKS_PP-bd"/>
</dbReference>
<dbReference type="Pfam" id="PF00501">
    <property type="entry name" value="AMP-binding"/>
    <property type="match status" value="2"/>
</dbReference>
<feature type="domain" description="Carrier" evidence="5">
    <location>
        <begin position="507"/>
        <end position="581"/>
    </location>
</feature>
<dbReference type="Pfam" id="PF00550">
    <property type="entry name" value="PP-binding"/>
    <property type="match status" value="2"/>
</dbReference>
<feature type="compositionally biased region" description="Low complexity" evidence="4">
    <location>
        <begin position="1045"/>
        <end position="1057"/>
    </location>
</feature>
<dbReference type="PROSITE" id="PS50075">
    <property type="entry name" value="CARRIER"/>
    <property type="match status" value="2"/>
</dbReference>
<dbReference type="Gene3D" id="3.30.559.30">
    <property type="entry name" value="Nonribosomal peptide synthetase, condensation domain"/>
    <property type="match status" value="2"/>
</dbReference>
<evidence type="ECO:0000313" key="7">
    <source>
        <dbReference type="Proteomes" id="UP001611548"/>
    </source>
</evidence>
<feature type="domain" description="Carrier" evidence="5">
    <location>
        <begin position="1587"/>
        <end position="1661"/>
    </location>
</feature>
<proteinExistence type="predicted"/>
<dbReference type="PROSITE" id="PS00012">
    <property type="entry name" value="PHOSPHOPANTETHEINE"/>
    <property type="match status" value="2"/>
</dbReference>
<organism evidence="6 7">
    <name type="scientific">Streptomyces pathocidini</name>
    <dbReference type="NCBI Taxonomy" id="1650571"/>
    <lineage>
        <taxon>Bacteria</taxon>
        <taxon>Bacillati</taxon>
        <taxon>Actinomycetota</taxon>
        <taxon>Actinomycetes</taxon>
        <taxon>Kitasatosporales</taxon>
        <taxon>Streptomycetaceae</taxon>
        <taxon>Streptomyces</taxon>
    </lineage>
</organism>
<evidence type="ECO:0000256" key="4">
    <source>
        <dbReference type="SAM" id="MobiDB-lite"/>
    </source>
</evidence>
<gene>
    <name evidence="6" type="ORF">ACH429_19530</name>
</gene>
<dbReference type="Proteomes" id="UP001611548">
    <property type="component" value="Unassembled WGS sequence"/>
</dbReference>
<dbReference type="InterPro" id="IPR001242">
    <property type="entry name" value="Condensation_dom"/>
</dbReference>
<reference evidence="6 7" key="1">
    <citation type="submission" date="2024-10" db="EMBL/GenBank/DDBJ databases">
        <title>The Natural Products Discovery Center: Release of the First 8490 Sequenced Strains for Exploring Actinobacteria Biosynthetic Diversity.</title>
        <authorList>
            <person name="Kalkreuter E."/>
            <person name="Kautsar S.A."/>
            <person name="Yang D."/>
            <person name="Bader C.D."/>
            <person name="Teijaro C.N."/>
            <person name="Fluegel L."/>
            <person name="Davis C.M."/>
            <person name="Simpson J.R."/>
            <person name="Lauterbach L."/>
            <person name="Steele A.D."/>
            <person name="Gui C."/>
            <person name="Meng S."/>
            <person name="Li G."/>
            <person name="Viehrig K."/>
            <person name="Ye F."/>
            <person name="Su P."/>
            <person name="Kiefer A.F."/>
            <person name="Nichols A."/>
            <person name="Cepeda A.J."/>
            <person name="Yan W."/>
            <person name="Fan B."/>
            <person name="Jiang Y."/>
            <person name="Adhikari A."/>
            <person name="Zheng C.-J."/>
            <person name="Schuster L."/>
            <person name="Cowan T.M."/>
            <person name="Smanski M.J."/>
            <person name="Chevrette M.G."/>
            <person name="De Carvalho L.P.S."/>
            <person name="Shen B."/>
        </authorList>
    </citation>
    <scope>NUCLEOTIDE SEQUENCE [LARGE SCALE GENOMIC DNA]</scope>
    <source>
        <strain evidence="6 7">NPDC020327</strain>
    </source>
</reference>
<dbReference type="PROSITE" id="PS00455">
    <property type="entry name" value="AMP_BINDING"/>
    <property type="match status" value="1"/>
</dbReference>
<dbReference type="Pfam" id="PF00668">
    <property type="entry name" value="Condensation"/>
    <property type="match status" value="2"/>
</dbReference>
<dbReference type="InterPro" id="IPR023213">
    <property type="entry name" value="CAT-like_dom_sf"/>
</dbReference>
<keyword evidence="7" id="KW-1185">Reference proteome</keyword>
<dbReference type="InterPro" id="IPR045851">
    <property type="entry name" value="AMP-bd_C_sf"/>
</dbReference>
<dbReference type="EMBL" id="JBIRWE010000008">
    <property type="protein sequence ID" value="MFI1966267.1"/>
    <property type="molecule type" value="Genomic_DNA"/>
</dbReference>
<dbReference type="InterPro" id="IPR020845">
    <property type="entry name" value="AMP-binding_CS"/>
</dbReference>
<dbReference type="CDD" id="cd19531">
    <property type="entry name" value="LCL_NRPS-like"/>
    <property type="match status" value="1"/>
</dbReference>
<dbReference type="SUPFAM" id="SSF52777">
    <property type="entry name" value="CoA-dependent acyltransferases"/>
    <property type="match status" value="4"/>
</dbReference>
<dbReference type="InterPro" id="IPR036736">
    <property type="entry name" value="ACP-like_sf"/>
</dbReference>
<name>A0ABW7UXX2_9ACTN</name>
<dbReference type="InterPro" id="IPR006162">
    <property type="entry name" value="Ppantetheine_attach_site"/>
</dbReference>
<dbReference type="PANTHER" id="PTHR45527">
    <property type="entry name" value="NONRIBOSOMAL PEPTIDE SYNTHETASE"/>
    <property type="match status" value="1"/>
</dbReference>
<feature type="region of interest" description="Disordered" evidence="4">
    <location>
        <begin position="1044"/>
        <end position="1074"/>
    </location>
</feature>
<dbReference type="Pfam" id="PF13193">
    <property type="entry name" value="AMP-binding_C"/>
    <property type="match status" value="1"/>
</dbReference>
<evidence type="ECO:0000256" key="2">
    <source>
        <dbReference type="ARBA" id="ARBA00022450"/>
    </source>
</evidence>
<keyword evidence="3" id="KW-0597">Phosphoprotein</keyword>
<accession>A0ABW7UXX2</accession>
<dbReference type="SMART" id="SM00823">
    <property type="entry name" value="PKS_PP"/>
    <property type="match status" value="2"/>
</dbReference>